<keyword evidence="4" id="KW-1185">Reference proteome</keyword>
<reference evidence="3" key="1">
    <citation type="journal article" date="2013" name="Nat. Commun.">
        <title>Whole-genome sequencing of Oryza brachyantha reveals mechanisms underlying Oryza genome evolution.</title>
        <authorList>
            <person name="Chen J."/>
            <person name="Huang Q."/>
            <person name="Gao D."/>
            <person name="Wang J."/>
            <person name="Lang Y."/>
            <person name="Liu T."/>
            <person name="Li B."/>
            <person name="Bai Z."/>
            <person name="Luis Goicoechea J."/>
            <person name="Liang C."/>
            <person name="Chen C."/>
            <person name="Zhang W."/>
            <person name="Sun S."/>
            <person name="Liao Y."/>
            <person name="Zhang X."/>
            <person name="Yang L."/>
            <person name="Song C."/>
            <person name="Wang M."/>
            <person name="Shi J."/>
            <person name="Liu G."/>
            <person name="Liu J."/>
            <person name="Zhou H."/>
            <person name="Zhou W."/>
            <person name="Yu Q."/>
            <person name="An N."/>
            <person name="Chen Y."/>
            <person name="Cai Q."/>
            <person name="Wang B."/>
            <person name="Liu B."/>
            <person name="Min J."/>
            <person name="Huang Y."/>
            <person name="Wu H."/>
            <person name="Li Z."/>
            <person name="Zhang Y."/>
            <person name="Yin Y."/>
            <person name="Song W."/>
            <person name="Jiang J."/>
            <person name="Jackson S.A."/>
            <person name="Wing R.A."/>
            <person name="Wang J."/>
            <person name="Chen M."/>
        </authorList>
    </citation>
    <scope>NUCLEOTIDE SEQUENCE [LARGE SCALE GENOMIC DNA]</scope>
    <source>
        <strain evidence="3">cv. IRGC 101232</strain>
    </source>
</reference>
<dbReference type="Gene3D" id="3.80.10.10">
    <property type="entry name" value="Ribonuclease Inhibitor"/>
    <property type="match status" value="1"/>
</dbReference>
<dbReference type="SUPFAM" id="SSF52058">
    <property type="entry name" value="L domain-like"/>
    <property type="match status" value="1"/>
</dbReference>
<keyword evidence="1" id="KW-0433">Leucine-rich repeat</keyword>
<evidence type="ECO:0000256" key="2">
    <source>
        <dbReference type="ARBA" id="ARBA00022737"/>
    </source>
</evidence>
<evidence type="ECO:0000256" key="1">
    <source>
        <dbReference type="ARBA" id="ARBA00022614"/>
    </source>
</evidence>
<sequence length="568" mass="64011">MGSLTELEGVAMNIITMITASIHAIAQGQSSLHDPSALHMQHVKRCDLGNHNQKRKDDGHANINLVRLGGYLDVLKDEEWGKPGLKGVAEELGLVDQEYHRLKQALGETRYYSWGMMGDGSDELDNYLDRLVPRINSKLSSKRTCTNPSRPVTSQTSSCFLLLAGNTLSTTSQEICNKSKSEGDEIVDFLDDYVIMIIIIIIFALSQSAKHISKAVGEEDNEEHRHHVALRCFLYALLLSPQRHEPPDAGNNNNNNPMVTKDELIRQWAAQGFLTTTSKPRALVQEDFHSKGIRHHDDAYQIGNLIVQTFQEHSVLKLPFSPATEGEEATKTAARFLAYHGLVTDNLTEGDIFQEEQWLQDKRWIGMTCKQGMKDQAWHTNMKWLSKEEEPSGTAALVLRGCSKESSWFTKLNHLLPKLPSLLVLDLSYTPVESVPPSVWCLPNIQFLSLRGCSNLETLSSFYNDERTTSQEDRNINTNLLYLDLSYSAIKSFHCALFQNIPNLQELVLISCDNLVELPPSITALSSLTKLVVTGTQIKYFPENMFQDMKNLQSLELTDDKRLTEDIY</sequence>
<dbReference type="EnsemblPlants" id="OB04G18420.1">
    <property type="protein sequence ID" value="OB04G18420.1"/>
    <property type="gene ID" value="OB04G18420"/>
</dbReference>
<evidence type="ECO:0000313" key="4">
    <source>
        <dbReference type="Proteomes" id="UP000006038"/>
    </source>
</evidence>
<dbReference type="SMART" id="SM00369">
    <property type="entry name" value="LRR_TYP"/>
    <property type="match status" value="2"/>
</dbReference>
<evidence type="ECO:0000313" key="3">
    <source>
        <dbReference type="EnsemblPlants" id="OB04G18420.1"/>
    </source>
</evidence>
<name>J3LXG7_ORYBR</name>
<proteinExistence type="predicted"/>
<dbReference type="Proteomes" id="UP000006038">
    <property type="component" value="Chromosome 4"/>
</dbReference>
<dbReference type="eggNOG" id="ENOG502RAVK">
    <property type="taxonomic scope" value="Eukaryota"/>
</dbReference>
<keyword evidence="2" id="KW-0677">Repeat</keyword>
<dbReference type="InterPro" id="IPR003591">
    <property type="entry name" value="Leu-rich_rpt_typical-subtyp"/>
</dbReference>
<dbReference type="PANTHER" id="PTHR47186">
    <property type="entry name" value="LEUCINE-RICH REPEAT-CONTAINING PROTEIN 57"/>
    <property type="match status" value="1"/>
</dbReference>
<evidence type="ECO:0008006" key="5">
    <source>
        <dbReference type="Google" id="ProtNLM"/>
    </source>
</evidence>
<protein>
    <recommendedName>
        <fullName evidence="5">Rx N-terminal domain-containing protein</fullName>
    </recommendedName>
</protein>
<dbReference type="Gramene" id="OB04G18420.1">
    <property type="protein sequence ID" value="OB04G18420.1"/>
    <property type="gene ID" value="OB04G18420"/>
</dbReference>
<dbReference type="InterPro" id="IPR032675">
    <property type="entry name" value="LRR_dom_sf"/>
</dbReference>
<accession>J3LXG7</accession>
<reference evidence="3" key="2">
    <citation type="submission" date="2013-04" db="UniProtKB">
        <authorList>
            <consortium name="EnsemblPlants"/>
        </authorList>
    </citation>
    <scope>IDENTIFICATION</scope>
</reference>
<dbReference type="AlphaFoldDB" id="J3LXG7"/>
<organism evidence="3">
    <name type="scientific">Oryza brachyantha</name>
    <name type="common">malo sina</name>
    <dbReference type="NCBI Taxonomy" id="4533"/>
    <lineage>
        <taxon>Eukaryota</taxon>
        <taxon>Viridiplantae</taxon>
        <taxon>Streptophyta</taxon>
        <taxon>Embryophyta</taxon>
        <taxon>Tracheophyta</taxon>
        <taxon>Spermatophyta</taxon>
        <taxon>Magnoliopsida</taxon>
        <taxon>Liliopsida</taxon>
        <taxon>Poales</taxon>
        <taxon>Poaceae</taxon>
        <taxon>BOP clade</taxon>
        <taxon>Oryzoideae</taxon>
        <taxon>Oryzeae</taxon>
        <taxon>Oryzinae</taxon>
        <taxon>Oryza</taxon>
    </lineage>
</organism>
<dbReference type="HOGENOM" id="CLU_480114_0_0_1"/>
<dbReference type="PANTHER" id="PTHR47186:SF3">
    <property type="entry name" value="OS09G0267800 PROTEIN"/>
    <property type="match status" value="1"/>
</dbReference>